<dbReference type="InterPro" id="IPR046254">
    <property type="entry name" value="DUF6287"/>
</dbReference>
<keyword evidence="2" id="KW-0732">Signal</keyword>
<feature type="domain" description="DUF6287" evidence="3">
    <location>
        <begin position="322"/>
        <end position="355"/>
    </location>
</feature>
<evidence type="ECO:0000256" key="1">
    <source>
        <dbReference type="SAM" id="MobiDB-lite"/>
    </source>
</evidence>
<accession>A0AAX4AXM4</accession>
<feature type="signal peptide" evidence="2">
    <location>
        <begin position="1"/>
        <end position="19"/>
    </location>
</feature>
<proteinExistence type="predicted"/>
<reference evidence="4" key="1">
    <citation type="submission" date="2023-09" db="EMBL/GenBank/DDBJ databases">
        <title>Streptococcus_parasanguinius_hifiasm_complete_genome_Zymo_Research_ D6332.</title>
        <authorList>
            <person name="Damerum A."/>
        </authorList>
    </citation>
    <scope>NUCLEOTIDE SEQUENCE</scope>
    <source>
        <strain evidence="4">B-1756</strain>
    </source>
</reference>
<dbReference type="EMBL" id="CP133988">
    <property type="protein sequence ID" value="WNB83406.1"/>
    <property type="molecule type" value="Genomic_DNA"/>
</dbReference>
<evidence type="ECO:0000313" key="5">
    <source>
        <dbReference type="Proteomes" id="UP001248323"/>
    </source>
</evidence>
<dbReference type="RefSeq" id="WP_003010046.1">
    <property type="nucleotide sequence ID" value="NZ_CP133988.1"/>
</dbReference>
<protein>
    <submittedName>
        <fullName evidence="4">DUF6287 domain-containing protein</fullName>
    </submittedName>
</protein>
<organism evidence="4 5">
    <name type="scientific">Streptococcus parasanguinis</name>
    <dbReference type="NCBI Taxonomy" id="1318"/>
    <lineage>
        <taxon>Bacteria</taxon>
        <taxon>Bacillati</taxon>
        <taxon>Bacillota</taxon>
        <taxon>Bacilli</taxon>
        <taxon>Lactobacillales</taxon>
        <taxon>Streptococcaceae</taxon>
        <taxon>Streptococcus</taxon>
    </lineage>
</organism>
<feature type="region of interest" description="Disordered" evidence="1">
    <location>
        <begin position="393"/>
        <end position="420"/>
    </location>
</feature>
<evidence type="ECO:0000259" key="3">
    <source>
        <dbReference type="Pfam" id="PF19804"/>
    </source>
</evidence>
<sequence length="441" mass="48075">MKKVMISLLAGVSVLSLVACTPKRYERQSKPKTATSSAVKKEKKDTGQKYYQEVLDRYAKYDSALKNGDKTGLFEELGKIQSGSEESIYLDALERLGTPVTFQYAFTDLNKDDVDELLVTNQYTGNKQYVSAIYYLKGQKAELLHTAYTAGVGGYRSSLDVFDNGQIVYATWQSVSPDRELTLYSLGKGEAKEEKKATIQIGGDQTAEQALGISAKQLDLSKLDWKTFEGSGDSKSAAKSEEKKSESFKVQVSVSDLRIRKEPSTSAPSAGMIAKGTHTITETVEADGHTWGKLESGQGWIALDFTTRVDGSKSSSSSKKSSGMNIQEIQNGDFSSIAGTWRNGLGWVLEFDKDGLTGKGFVTDGSGVVDRINPDHGYISGGIHSSKPNTAGGAAISFLPAGTPMRPDSNQNSDPSDTSKDRIWVGQQYIWDTDSFFYRVD</sequence>
<evidence type="ECO:0000256" key="2">
    <source>
        <dbReference type="SAM" id="SignalP"/>
    </source>
</evidence>
<name>A0AAX4AXM4_STRPA</name>
<dbReference type="Proteomes" id="UP001248323">
    <property type="component" value="Chromosome"/>
</dbReference>
<dbReference type="Pfam" id="PF19804">
    <property type="entry name" value="DUF6287"/>
    <property type="match status" value="1"/>
</dbReference>
<dbReference type="Gene3D" id="2.30.30.40">
    <property type="entry name" value="SH3 Domains"/>
    <property type="match status" value="1"/>
</dbReference>
<evidence type="ECO:0000313" key="4">
    <source>
        <dbReference type="EMBL" id="WNB83406.1"/>
    </source>
</evidence>
<dbReference type="PROSITE" id="PS51257">
    <property type="entry name" value="PROKAR_LIPOPROTEIN"/>
    <property type="match status" value="1"/>
</dbReference>
<dbReference type="AlphaFoldDB" id="A0AAX4AXM4"/>
<feature type="chain" id="PRO_5044027867" evidence="2">
    <location>
        <begin position="20"/>
        <end position="441"/>
    </location>
</feature>
<gene>
    <name evidence="4" type="ORF">RDV49_00570</name>
</gene>